<name>A0A832EEP0_9BACT</name>
<protein>
    <submittedName>
        <fullName evidence="1">Uncharacterized protein</fullName>
    </submittedName>
</protein>
<proteinExistence type="predicted"/>
<sequence length="924" mass="104765">MKKIWFFWTAILGVFLCFAGRGDCMSVPLRVHNPTPSIIRSAEPVTTGVPLPESAQILDAAALTVLGPDGQIKPAQCRVLARWHGLPTDATKPIKWVLVDFQADLHSEEATYVLTDQKGNKLPAMPVRVSSNDRSLIVDTGVARYVIGKSSFNFFDQVFVRKDRSRQMEPVLMQEGQGGLILKDAAGKIFDSLQDPPETVELEEWGPMRAVVRIRGVFKTADGEYFAPSVKNHPEYPRFSQPYTSSFFYYHCRLSFYAGKSYVRVVLTMENNGANGRTNPEQSYAPVQAVVFDQLEAVFRVSSAAQAVIKTQDLSVPLQARDRFALLQDWRENLTDPKKGTREPVFEKGPYYEVRVNEESRKTGDRHPGWFRLETSDGRAVSVALLHFWENYPKKISALPGELRLGLWPEEGYYPHCRSADFPEASFDLYCRQAGRDPNLYLFDAGRYKTHEFILDFGFSGEGTSAEDLASRLRYPLMAMAPPQWFVDSQAFGMIAPESINHGDAELTEAVDRYNRLQLALVNPEVSQNGWTLAKLKTQNPPHWNYNHQDRFFGWMHFGDLLWAGQVPSALHYDWCLGMTLNYIRTGSYAFFEGAREMCRHRYDIDQYHGEREDTQGNHKWINHMAFYETDAHADPTISSYMPSRVAGPSHTWNSGLVLWSLLTGDPNAWDAAREVGQAAMNRFGFGGLTDASRPACAAEETRSETWPMLNLIQLYRVTGDPEQLRVARDIAKNRLLYREQKAGGQGYFGMGNNCDALVSGQQYNTMYSYALEPMVQVHSESQDPAIGALIGRMADFMKDKYLFGGDVNAAGLYRPLQSLYVWVESDPEGIQSGKTGEPVKDTFNGDLFAYAYLITKNKEYLQWARHSFRDAMFYYTVKGSTYVDPQYRAKVSFIDEMFAGTETKVHGWLGRTNHIYLYIEGLQ</sequence>
<organism evidence="1">
    <name type="scientific">Desulfacinum infernum</name>
    <dbReference type="NCBI Taxonomy" id="35837"/>
    <lineage>
        <taxon>Bacteria</taxon>
        <taxon>Pseudomonadati</taxon>
        <taxon>Thermodesulfobacteriota</taxon>
        <taxon>Syntrophobacteria</taxon>
        <taxon>Syntrophobacterales</taxon>
        <taxon>Syntrophobacteraceae</taxon>
        <taxon>Desulfacinum</taxon>
    </lineage>
</organism>
<dbReference type="AlphaFoldDB" id="A0A832EEP0"/>
<comment type="caution">
    <text evidence="1">The sequence shown here is derived from an EMBL/GenBank/DDBJ whole genome shotgun (WGS) entry which is preliminary data.</text>
</comment>
<accession>A0A832EEP0</accession>
<reference evidence="1" key="1">
    <citation type="journal article" date="2020" name="mSystems">
        <title>Genome- and Community-Level Interaction Insights into Carbon Utilization and Element Cycling Functions of Hydrothermarchaeota in Hydrothermal Sediment.</title>
        <authorList>
            <person name="Zhou Z."/>
            <person name="Liu Y."/>
            <person name="Xu W."/>
            <person name="Pan J."/>
            <person name="Luo Z.H."/>
            <person name="Li M."/>
        </authorList>
    </citation>
    <scope>NUCLEOTIDE SEQUENCE [LARGE SCALE GENOMIC DNA]</scope>
    <source>
        <strain evidence="1">SpSt-456</strain>
    </source>
</reference>
<gene>
    <name evidence="1" type="ORF">ENS06_15060</name>
</gene>
<dbReference type="EMBL" id="DSTK01000041">
    <property type="protein sequence ID" value="HFK98631.1"/>
    <property type="molecule type" value="Genomic_DNA"/>
</dbReference>
<evidence type="ECO:0000313" key="1">
    <source>
        <dbReference type="EMBL" id="HFK98631.1"/>
    </source>
</evidence>